<dbReference type="Proteomes" id="UP000219338">
    <property type="component" value="Unassembled WGS sequence"/>
</dbReference>
<protein>
    <submittedName>
        <fullName evidence="1">Uncharacterized protein</fullName>
    </submittedName>
</protein>
<dbReference type="AlphaFoldDB" id="A0A284RN02"/>
<evidence type="ECO:0000313" key="2">
    <source>
        <dbReference type="Proteomes" id="UP000219338"/>
    </source>
</evidence>
<sequence>MAALVRIQATTVINFQADHFYQCCDVLRATSFEAAVDAGNRHFPMALSCLTVRLRPRVNIQYLQHAEYGRSMGRRAVLIERSLELGRRPSHFKHFAFTLLCLAIILVL</sequence>
<evidence type="ECO:0000313" key="1">
    <source>
        <dbReference type="EMBL" id="SJL10127.1"/>
    </source>
</evidence>
<proteinExistence type="predicted"/>
<reference evidence="2" key="1">
    <citation type="journal article" date="2017" name="Nat. Ecol. Evol.">
        <title>Genome expansion and lineage-specific genetic innovations in the forest pathogenic fungi Armillaria.</title>
        <authorList>
            <person name="Sipos G."/>
            <person name="Prasanna A.N."/>
            <person name="Walter M.C."/>
            <person name="O'Connor E."/>
            <person name="Balint B."/>
            <person name="Krizsan K."/>
            <person name="Kiss B."/>
            <person name="Hess J."/>
            <person name="Varga T."/>
            <person name="Slot J."/>
            <person name="Riley R."/>
            <person name="Boka B."/>
            <person name="Rigling D."/>
            <person name="Barry K."/>
            <person name="Lee J."/>
            <person name="Mihaltcheva S."/>
            <person name="LaButti K."/>
            <person name="Lipzen A."/>
            <person name="Waldron R."/>
            <person name="Moloney N.M."/>
            <person name="Sperisen C."/>
            <person name="Kredics L."/>
            <person name="Vagvoelgyi C."/>
            <person name="Patrignani A."/>
            <person name="Fitzpatrick D."/>
            <person name="Nagy I."/>
            <person name="Doyle S."/>
            <person name="Anderson J.B."/>
            <person name="Grigoriev I.V."/>
            <person name="Gueldener U."/>
            <person name="Muensterkoetter M."/>
            <person name="Nagy L.G."/>
        </authorList>
    </citation>
    <scope>NUCLEOTIDE SEQUENCE [LARGE SCALE GENOMIC DNA]</scope>
    <source>
        <strain evidence="2">C18/9</strain>
    </source>
</reference>
<dbReference type="OrthoDB" id="10616059at2759"/>
<gene>
    <name evidence="1" type="ORF">ARMOST_13511</name>
</gene>
<accession>A0A284RN02</accession>
<organism evidence="1 2">
    <name type="scientific">Armillaria ostoyae</name>
    <name type="common">Armillaria root rot fungus</name>
    <dbReference type="NCBI Taxonomy" id="47428"/>
    <lineage>
        <taxon>Eukaryota</taxon>
        <taxon>Fungi</taxon>
        <taxon>Dikarya</taxon>
        <taxon>Basidiomycota</taxon>
        <taxon>Agaricomycotina</taxon>
        <taxon>Agaricomycetes</taxon>
        <taxon>Agaricomycetidae</taxon>
        <taxon>Agaricales</taxon>
        <taxon>Marasmiineae</taxon>
        <taxon>Physalacriaceae</taxon>
        <taxon>Armillaria</taxon>
    </lineage>
</organism>
<name>A0A284RN02_ARMOS</name>
<dbReference type="EMBL" id="FUEG01000011">
    <property type="protein sequence ID" value="SJL10127.1"/>
    <property type="molecule type" value="Genomic_DNA"/>
</dbReference>
<keyword evidence="2" id="KW-1185">Reference proteome</keyword>